<evidence type="ECO:0000256" key="1">
    <source>
        <dbReference type="SAM" id="Coils"/>
    </source>
</evidence>
<keyword evidence="1" id="KW-0175">Coiled coil</keyword>
<accession>A0A9Q1G246</accession>
<name>A0A9Q1G246_SYNKA</name>
<protein>
    <submittedName>
        <fullName evidence="2">Uncharacterized protein</fullName>
    </submittedName>
</protein>
<dbReference type="Proteomes" id="UP001152622">
    <property type="component" value="Chromosome 2"/>
</dbReference>
<comment type="caution">
    <text evidence="2">The sequence shown here is derived from an EMBL/GenBank/DDBJ whole genome shotgun (WGS) entry which is preliminary data.</text>
</comment>
<gene>
    <name evidence="2" type="ORF">SKAU_G00041040</name>
</gene>
<keyword evidence="3" id="KW-1185">Reference proteome</keyword>
<reference evidence="2" key="1">
    <citation type="journal article" date="2023" name="Science">
        <title>Genome structures resolve the early diversification of teleost fishes.</title>
        <authorList>
            <person name="Parey E."/>
            <person name="Louis A."/>
            <person name="Montfort J."/>
            <person name="Bouchez O."/>
            <person name="Roques C."/>
            <person name="Iampietro C."/>
            <person name="Lluch J."/>
            <person name="Castinel A."/>
            <person name="Donnadieu C."/>
            <person name="Desvignes T."/>
            <person name="Floi Bucao C."/>
            <person name="Jouanno E."/>
            <person name="Wen M."/>
            <person name="Mejri S."/>
            <person name="Dirks R."/>
            <person name="Jansen H."/>
            <person name="Henkel C."/>
            <person name="Chen W.J."/>
            <person name="Zahm M."/>
            <person name="Cabau C."/>
            <person name="Klopp C."/>
            <person name="Thompson A.W."/>
            <person name="Robinson-Rechavi M."/>
            <person name="Braasch I."/>
            <person name="Lecointre G."/>
            <person name="Bobe J."/>
            <person name="Postlethwait J.H."/>
            <person name="Berthelot C."/>
            <person name="Roest Crollius H."/>
            <person name="Guiguen Y."/>
        </authorList>
    </citation>
    <scope>NUCLEOTIDE SEQUENCE</scope>
    <source>
        <strain evidence="2">WJC10195</strain>
    </source>
</reference>
<feature type="coiled-coil region" evidence="1">
    <location>
        <begin position="1"/>
        <end position="39"/>
    </location>
</feature>
<organism evidence="2 3">
    <name type="scientific">Synaphobranchus kaupii</name>
    <name type="common">Kaup's arrowtooth eel</name>
    <dbReference type="NCBI Taxonomy" id="118154"/>
    <lineage>
        <taxon>Eukaryota</taxon>
        <taxon>Metazoa</taxon>
        <taxon>Chordata</taxon>
        <taxon>Craniata</taxon>
        <taxon>Vertebrata</taxon>
        <taxon>Euteleostomi</taxon>
        <taxon>Actinopterygii</taxon>
        <taxon>Neopterygii</taxon>
        <taxon>Teleostei</taxon>
        <taxon>Anguilliformes</taxon>
        <taxon>Synaphobranchidae</taxon>
        <taxon>Synaphobranchus</taxon>
    </lineage>
</organism>
<proteinExistence type="predicted"/>
<dbReference type="AlphaFoldDB" id="A0A9Q1G246"/>
<evidence type="ECO:0000313" key="3">
    <source>
        <dbReference type="Proteomes" id="UP001152622"/>
    </source>
</evidence>
<sequence>MNASEQAVDEERKALQNEVAEVRAKLAEFQQAASEYRSSYSHKVLPLLLSGKPSPIQAFTLTSHDSEDVPILDQTEILSPEFSAPSTSAGTHLIRPSRSLLEVEDFATHSAASQILNGVIIFLQA</sequence>
<dbReference type="EMBL" id="JAINUF010000002">
    <property type="protein sequence ID" value="KAJ8373524.1"/>
    <property type="molecule type" value="Genomic_DNA"/>
</dbReference>
<evidence type="ECO:0000313" key="2">
    <source>
        <dbReference type="EMBL" id="KAJ8373524.1"/>
    </source>
</evidence>